<evidence type="ECO:0000256" key="6">
    <source>
        <dbReference type="ARBA" id="ARBA00023063"/>
    </source>
</evidence>
<reference evidence="8 9" key="1">
    <citation type="submission" date="2018-06" db="EMBL/GenBank/DDBJ databases">
        <title>Genomic Encyclopedia of Type Strains, Phase IV (KMG-IV): sequencing the most valuable type-strain genomes for metagenomic binning, comparative biology and taxonomic classification.</title>
        <authorList>
            <person name="Goeker M."/>
        </authorList>
    </citation>
    <scope>NUCLEOTIDE SEQUENCE [LARGE SCALE GENOMIC DNA]</scope>
    <source>
        <strain evidence="8 9">DSM 5</strain>
    </source>
</reference>
<keyword evidence="1" id="KW-0001">2Fe-2S</keyword>
<feature type="domain" description="Rieske" evidence="7">
    <location>
        <begin position="8"/>
        <end position="105"/>
    </location>
</feature>
<dbReference type="GO" id="GO:0046872">
    <property type="term" value="F:metal ion binding"/>
    <property type="evidence" value="ECO:0007669"/>
    <property type="project" value="UniProtKB-KW"/>
</dbReference>
<name>A0A2W7N2I7_9BACI</name>
<evidence type="ECO:0000313" key="8">
    <source>
        <dbReference type="EMBL" id="PZX02426.1"/>
    </source>
</evidence>
<evidence type="ECO:0000256" key="1">
    <source>
        <dbReference type="ARBA" id="ARBA00022714"/>
    </source>
</evidence>
<sequence length="109" mass="12082">MEQLLNRICVAKFDELPENLGRRVHVGEGNLEIAIFKLANGNIKAIENRCPHKGGVLSEGIVSGELVFCPMHDWKISTCDGKAQGPDIGCVKTYKVEVEDNDVYLLIEK</sequence>
<keyword evidence="3" id="KW-0560">Oxidoreductase</keyword>
<evidence type="ECO:0000256" key="2">
    <source>
        <dbReference type="ARBA" id="ARBA00022723"/>
    </source>
</evidence>
<dbReference type="InterPro" id="IPR017941">
    <property type="entry name" value="Rieske_2Fe-2S"/>
</dbReference>
<dbReference type="GO" id="GO:0008942">
    <property type="term" value="F:nitrite reductase [NAD(P)H] activity"/>
    <property type="evidence" value="ECO:0007669"/>
    <property type="project" value="InterPro"/>
</dbReference>
<keyword evidence="9" id="KW-1185">Reference proteome</keyword>
<dbReference type="Proteomes" id="UP000248646">
    <property type="component" value="Unassembled WGS sequence"/>
</dbReference>
<dbReference type="SUPFAM" id="SSF50022">
    <property type="entry name" value="ISP domain"/>
    <property type="match status" value="1"/>
</dbReference>
<dbReference type="EMBL" id="QKZI01000011">
    <property type="protein sequence ID" value="PZX02426.1"/>
    <property type="molecule type" value="Genomic_DNA"/>
</dbReference>
<dbReference type="AlphaFoldDB" id="A0A2W7N2I7"/>
<keyword evidence="4" id="KW-0408">Iron</keyword>
<evidence type="ECO:0000256" key="3">
    <source>
        <dbReference type="ARBA" id="ARBA00023002"/>
    </source>
</evidence>
<dbReference type="InterPro" id="IPR012748">
    <property type="entry name" value="Rieske-like_NirD"/>
</dbReference>
<dbReference type="GO" id="GO:0051537">
    <property type="term" value="F:2 iron, 2 sulfur cluster binding"/>
    <property type="evidence" value="ECO:0007669"/>
    <property type="project" value="UniProtKB-KW"/>
</dbReference>
<dbReference type="NCBIfam" id="TIGR02378">
    <property type="entry name" value="nirD_assim_sml"/>
    <property type="match status" value="1"/>
</dbReference>
<dbReference type="GO" id="GO:0004497">
    <property type="term" value="F:monooxygenase activity"/>
    <property type="evidence" value="ECO:0007669"/>
    <property type="project" value="UniProtKB-ARBA"/>
</dbReference>
<dbReference type="CDD" id="cd03530">
    <property type="entry name" value="Rieske_NirD_small_Bacillus"/>
    <property type="match status" value="1"/>
</dbReference>
<dbReference type="PANTHER" id="PTHR21496:SF23">
    <property type="entry name" value="3-PHENYLPROPIONATE_CINNAMIC ACID DIOXYGENASE FERREDOXIN SUBUNIT"/>
    <property type="match status" value="1"/>
</dbReference>
<dbReference type="GO" id="GO:0016705">
    <property type="term" value="F:oxidoreductase activity, acting on paired donors, with incorporation or reduction of molecular oxygen"/>
    <property type="evidence" value="ECO:0007669"/>
    <property type="project" value="UniProtKB-ARBA"/>
</dbReference>
<dbReference type="RefSeq" id="WP_111440871.1">
    <property type="nucleotide sequence ID" value="NZ_QKZI01000011.1"/>
</dbReference>
<evidence type="ECO:0000313" key="9">
    <source>
        <dbReference type="Proteomes" id="UP000248646"/>
    </source>
</evidence>
<evidence type="ECO:0000256" key="4">
    <source>
        <dbReference type="ARBA" id="ARBA00023004"/>
    </source>
</evidence>
<comment type="caution">
    <text evidence="8">The sequence shown here is derived from an EMBL/GenBank/DDBJ whole genome shotgun (WGS) entry which is preliminary data.</text>
</comment>
<dbReference type="OrthoDB" id="593800at2"/>
<evidence type="ECO:0000256" key="5">
    <source>
        <dbReference type="ARBA" id="ARBA00023014"/>
    </source>
</evidence>
<keyword evidence="2" id="KW-0479">Metal-binding</keyword>
<dbReference type="Pfam" id="PF00355">
    <property type="entry name" value="Rieske"/>
    <property type="match status" value="1"/>
</dbReference>
<dbReference type="PANTHER" id="PTHR21496">
    <property type="entry name" value="FERREDOXIN-RELATED"/>
    <property type="match status" value="1"/>
</dbReference>
<dbReference type="Gene3D" id="2.102.10.10">
    <property type="entry name" value="Rieske [2Fe-2S] iron-sulphur domain"/>
    <property type="match status" value="1"/>
</dbReference>
<proteinExistence type="predicted"/>
<keyword evidence="5" id="KW-0411">Iron-sulfur</keyword>
<dbReference type="PROSITE" id="PS51296">
    <property type="entry name" value="RIESKE"/>
    <property type="match status" value="1"/>
</dbReference>
<accession>A0A2W7N2I7</accession>
<keyword evidence="6" id="KW-0534">Nitrate assimilation</keyword>
<dbReference type="GO" id="GO:0042128">
    <property type="term" value="P:nitrate assimilation"/>
    <property type="evidence" value="ECO:0007669"/>
    <property type="project" value="UniProtKB-KW"/>
</dbReference>
<gene>
    <name evidence="8" type="ORF">C7437_11118</name>
</gene>
<dbReference type="InterPro" id="IPR036922">
    <property type="entry name" value="Rieske_2Fe-2S_sf"/>
</dbReference>
<protein>
    <submittedName>
        <fullName evidence="8">Nitrite reductase (NADH) small subunit</fullName>
    </submittedName>
</protein>
<evidence type="ECO:0000259" key="7">
    <source>
        <dbReference type="PROSITE" id="PS51296"/>
    </source>
</evidence>
<organism evidence="8 9">
    <name type="scientific">Psychrobacillus insolitus</name>
    <dbReference type="NCBI Taxonomy" id="1461"/>
    <lineage>
        <taxon>Bacteria</taxon>
        <taxon>Bacillati</taxon>
        <taxon>Bacillota</taxon>
        <taxon>Bacilli</taxon>
        <taxon>Bacillales</taxon>
        <taxon>Bacillaceae</taxon>
        <taxon>Psychrobacillus</taxon>
    </lineage>
</organism>